<reference evidence="3" key="1">
    <citation type="submission" date="2020-08" db="EMBL/GenBank/DDBJ databases">
        <authorList>
            <person name="Uke A."/>
            <person name="Chhe C."/>
            <person name="Baramee S."/>
            <person name="Kosugi A."/>
        </authorList>
    </citation>
    <scope>NUCLEOTIDE SEQUENCE</scope>
    <source>
        <strain evidence="3">DA-C8</strain>
    </source>
</reference>
<accession>A0A916VH97</accession>
<comment type="caution">
    <text evidence="3">The sequence shown here is derived from an EMBL/GenBank/DDBJ whole genome shotgun (WGS) entry which is preliminary data.</text>
</comment>
<proteinExistence type="predicted"/>
<feature type="transmembrane region" description="Helical" evidence="2">
    <location>
        <begin position="12"/>
        <end position="31"/>
    </location>
</feature>
<keyword evidence="2" id="KW-0812">Transmembrane</keyword>
<evidence type="ECO:0008006" key="5">
    <source>
        <dbReference type="Google" id="ProtNLM"/>
    </source>
</evidence>
<dbReference type="Pfam" id="PF14584">
    <property type="entry name" value="DUF4446"/>
    <property type="match status" value="1"/>
</dbReference>
<evidence type="ECO:0000313" key="4">
    <source>
        <dbReference type="Proteomes" id="UP000654993"/>
    </source>
</evidence>
<dbReference type="EMBL" id="BMAQ01000013">
    <property type="protein sequence ID" value="GFR38180.1"/>
    <property type="molecule type" value="Genomic_DNA"/>
</dbReference>
<keyword evidence="2" id="KW-1133">Transmembrane helix</keyword>
<dbReference type="RefSeq" id="WP_200966440.1">
    <property type="nucleotide sequence ID" value="NZ_BMAQ01000013.1"/>
</dbReference>
<gene>
    <name evidence="3" type="ORF">PRECH8_14760</name>
</gene>
<dbReference type="InterPro" id="IPR027981">
    <property type="entry name" value="DUF4446"/>
</dbReference>
<dbReference type="Proteomes" id="UP000654993">
    <property type="component" value="Unassembled WGS sequence"/>
</dbReference>
<evidence type="ECO:0000256" key="1">
    <source>
        <dbReference type="SAM" id="Coils"/>
    </source>
</evidence>
<feature type="coiled-coil region" evidence="1">
    <location>
        <begin position="49"/>
        <end position="90"/>
    </location>
</feature>
<keyword evidence="2" id="KW-0472">Membrane</keyword>
<evidence type="ECO:0000313" key="3">
    <source>
        <dbReference type="EMBL" id="GFR38180.1"/>
    </source>
</evidence>
<dbReference type="AlphaFoldDB" id="A0A916VH97"/>
<reference evidence="3" key="2">
    <citation type="journal article" date="2021" name="Data Brief">
        <title>Draft genome sequence data of the facultative, thermophilic, xylanolytic bacterium Paenibacillus sp. strain DA-C8.</title>
        <authorList>
            <person name="Chhe C."/>
            <person name="Uke A."/>
            <person name="Baramee S."/>
            <person name="Ungkulpasvich U."/>
            <person name="Tachaapaikoon C."/>
            <person name="Pason P."/>
            <person name="Waeonukul R."/>
            <person name="Ratanakhanokchai K."/>
            <person name="Kosugi A."/>
        </authorList>
    </citation>
    <scope>NUCLEOTIDE SEQUENCE</scope>
    <source>
        <strain evidence="3">DA-C8</strain>
    </source>
</reference>
<name>A0A916VH97_9BACL</name>
<keyword evidence="1" id="KW-0175">Coiled coil</keyword>
<organism evidence="3 4">
    <name type="scientific">Insulibacter thermoxylanivorax</name>
    <dbReference type="NCBI Taxonomy" id="2749268"/>
    <lineage>
        <taxon>Bacteria</taxon>
        <taxon>Bacillati</taxon>
        <taxon>Bacillota</taxon>
        <taxon>Bacilli</taxon>
        <taxon>Bacillales</taxon>
        <taxon>Paenibacillaceae</taxon>
        <taxon>Insulibacter</taxon>
    </lineage>
</organism>
<evidence type="ECO:0000256" key="2">
    <source>
        <dbReference type="SAM" id="Phobius"/>
    </source>
</evidence>
<protein>
    <recommendedName>
        <fullName evidence="5">DUF4446 family protein</fullName>
    </recommendedName>
</protein>
<sequence>MNILTDYLEWITLGTAAVGFILFILVLVLIAQIRGLKRKLKHLLGGAGAKDLEESIRKNHEHLAKLDEQQVRINQTIEQMIRQMKEMKANVSIKRYNAFQEQGSDLSFSIAVVDEHGDGFVLTGIHSRHGTQVYAKPVNKGQSSYTLSPEETEVIRQAWRP</sequence>
<keyword evidence="4" id="KW-1185">Reference proteome</keyword>